<dbReference type="GO" id="GO:0051301">
    <property type="term" value="P:cell division"/>
    <property type="evidence" value="ECO:0007669"/>
    <property type="project" value="UniProtKB-KW"/>
</dbReference>
<dbReference type="PROSITE" id="PS50069">
    <property type="entry name" value="CULLIN_2"/>
    <property type="match status" value="1"/>
</dbReference>
<dbReference type="GO" id="GO:0031146">
    <property type="term" value="P:SCF-dependent proteasomal ubiquitin-dependent protein catabolic process"/>
    <property type="evidence" value="ECO:0007669"/>
    <property type="project" value="UniProtKB-ARBA"/>
</dbReference>
<dbReference type="SMART" id="SM00182">
    <property type="entry name" value="CULLIN"/>
    <property type="match status" value="1"/>
</dbReference>
<dbReference type="Pfam" id="PF26557">
    <property type="entry name" value="Cullin_AB"/>
    <property type="match status" value="1"/>
</dbReference>
<keyword evidence="9" id="KW-0131">Cell cycle</keyword>
<reference evidence="14 15" key="1">
    <citation type="journal article" date="2016" name="Genome Biol. Evol.">
        <title>Divergent and convergent evolution of fungal pathogenicity.</title>
        <authorList>
            <person name="Shang Y."/>
            <person name="Xiao G."/>
            <person name="Zheng P."/>
            <person name="Cen K."/>
            <person name="Zhan S."/>
            <person name="Wang C."/>
        </authorList>
    </citation>
    <scope>NUCLEOTIDE SEQUENCE [LARGE SCALE GENOMIC DNA]</scope>
    <source>
        <strain evidence="14 15">ARSEF 2679</strain>
    </source>
</reference>
<dbReference type="FunFam" id="1.20.1310.10:FF:000007">
    <property type="entry name" value="Cullin 1"/>
    <property type="match status" value="1"/>
</dbReference>
<dbReference type="Pfam" id="PF10557">
    <property type="entry name" value="Cullin_Nedd8"/>
    <property type="match status" value="1"/>
</dbReference>
<keyword evidence="15" id="KW-1185">Reference proteome</keyword>
<evidence type="ECO:0000256" key="3">
    <source>
        <dbReference type="ARBA" id="ARBA00006019"/>
    </source>
</evidence>
<dbReference type="SUPFAM" id="SSF74788">
    <property type="entry name" value="Cullin repeat-like"/>
    <property type="match status" value="1"/>
</dbReference>
<sequence length="768" mass="88404">MAARTATPSSMPAIPNREDIGATWRYLVLGINRVMNDLEQGIDMQLYMGVYTAVHNFCTSQKAVGISGPAMQSSHRGAHLLGEELYNKLIGYLTTHLDGLYEESKLHTEEALLAYYIREWGRYTIAGKYIHHLFRYLNRHWVKREVDEGKKNIYDVYTLHLVTWRTVLFTKVSTKVMDAVLKLVEKQRNGETIEYGQIKQVVDSYVSLGLDEADPAKSTLDVYRFHFEKPFLDATKEFYQAESKQFVAENSIIEYMKKAEARLLEEEERVNMYLHQDIAIPLKKACNQALIADHANLLRDEFQVLQDNDREEDMARMYNLLARIPNGLDPLRIKFENHVRRAGLAAVQKIQSADGDKLEPKVYVDALLEIHTKYQSLVKNAFKDEPEFTRALDNACREFVNRNEVCKSGSNKSPELLAKYTDVLLRKSSTSIEEAELERTLTQIMTVFKYIEDKDVFQKFYSRMLARRLVHANSSSDDAETSMISKLKEACGFEYTNKLQRMFQDMQISKDLNKEFREHLDGIDSQKTMDSSFSILGTGFWPLQAPSTNFQPPTEISSEIEKFTRFYKHKHDGRKLTWLWHLCKGEIRTGYCKSSKTPFTFQVSVYQMAILLLFNENDAYAYEDILSATALSAEVLDQALAVILKAKVLIVADGEKPGPGKTFKLNYDFKSKKIRVNLNLGGVKEAKQEEAETNKTIEEDRKLLLQSAIVRIMKARKKMKHSQLVGETINQIRTRFVPKVADIKKCIEILLDKEYLERLEGDELGYLA</sequence>
<dbReference type="FunFam" id="3.30.230.130:FF:000003">
    <property type="entry name" value="Cullin 2"/>
    <property type="match status" value="1"/>
</dbReference>
<dbReference type="InterPro" id="IPR016158">
    <property type="entry name" value="Cullin_homology"/>
</dbReference>
<dbReference type="InterPro" id="IPR036390">
    <property type="entry name" value="WH_DNA-bd_sf"/>
</dbReference>
<evidence type="ECO:0000256" key="6">
    <source>
        <dbReference type="ARBA" id="ARBA00022618"/>
    </source>
</evidence>
<dbReference type="InterPro" id="IPR059120">
    <property type="entry name" value="Cullin-like_AB"/>
</dbReference>
<dbReference type="InterPro" id="IPR016159">
    <property type="entry name" value="Cullin_repeat-like_dom_sf"/>
</dbReference>
<evidence type="ECO:0000256" key="9">
    <source>
        <dbReference type="ARBA" id="ARBA00023306"/>
    </source>
</evidence>
<dbReference type="InterPro" id="IPR001373">
    <property type="entry name" value="Cullin_N"/>
</dbReference>
<organism evidence="14 15">
    <name type="scientific">Cordyceps fumosorosea (strain ARSEF 2679)</name>
    <name type="common">Isaria fumosorosea</name>
    <dbReference type="NCBI Taxonomy" id="1081104"/>
    <lineage>
        <taxon>Eukaryota</taxon>
        <taxon>Fungi</taxon>
        <taxon>Dikarya</taxon>
        <taxon>Ascomycota</taxon>
        <taxon>Pezizomycotina</taxon>
        <taxon>Sordariomycetes</taxon>
        <taxon>Hypocreomycetidae</taxon>
        <taxon>Hypocreales</taxon>
        <taxon>Cordycipitaceae</taxon>
        <taxon>Cordyceps</taxon>
    </lineage>
</organism>
<dbReference type="InterPro" id="IPR036388">
    <property type="entry name" value="WH-like_DNA-bd_sf"/>
</dbReference>
<keyword evidence="6" id="KW-0132">Cell division</keyword>
<dbReference type="GO" id="GO:1902531">
    <property type="term" value="P:regulation of intracellular signal transduction"/>
    <property type="evidence" value="ECO:0007669"/>
    <property type="project" value="UniProtKB-ARBA"/>
</dbReference>
<dbReference type="SMART" id="SM00884">
    <property type="entry name" value="Cullin_Nedd8"/>
    <property type="match status" value="1"/>
</dbReference>
<dbReference type="PANTHER" id="PTHR11932">
    <property type="entry name" value="CULLIN"/>
    <property type="match status" value="1"/>
</dbReference>
<dbReference type="InterPro" id="IPR019559">
    <property type="entry name" value="Cullin_neddylation_domain"/>
</dbReference>
<evidence type="ECO:0000256" key="5">
    <source>
        <dbReference type="ARBA" id="ARBA00022499"/>
    </source>
</evidence>
<dbReference type="Gene3D" id="1.10.10.10">
    <property type="entry name" value="Winged helix-like DNA-binding domain superfamily/Winged helix DNA-binding domain"/>
    <property type="match status" value="1"/>
</dbReference>
<dbReference type="Proteomes" id="UP000076744">
    <property type="component" value="Unassembled WGS sequence"/>
</dbReference>
<dbReference type="OrthoDB" id="27073at2759"/>
<evidence type="ECO:0000256" key="12">
    <source>
        <dbReference type="RuleBase" id="RU003829"/>
    </source>
</evidence>
<proteinExistence type="inferred from homology"/>
<comment type="pathway">
    <text evidence="2">Protein modification; protein ubiquitination.</text>
</comment>
<dbReference type="GeneID" id="30021697"/>
<dbReference type="GO" id="GO:0005737">
    <property type="term" value="C:cytoplasm"/>
    <property type="evidence" value="ECO:0007669"/>
    <property type="project" value="UniProtKB-SubCell"/>
</dbReference>
<dbReference type="InterPro" id="IPR036317">
    <property type="entry name" value="Cullin_homology_sf"/>
</dbReference>
<evidence type="ECO:0000259" key="13">
    <source>
        <dbReference type="PROSITE" id="PS50069"/>
    </source>
</evidence>
<keyword evidence="5" id="KW-1017">Isopeptide bond</keyword>
<dbReference type="InterPro" id="IPR045093">
    <property type="entry name" value="Cullin"/>
</dbReference>
<evidence type="ECO:0000256" key="10">
    <source>
        <dbReference type="ARBA" id="ARBA00069612"/>
    </source>
</evidence>
<evidence type="ECO:0000256" key="8">
    <source>
        <dbReference type="ARBA" id="ARBA00022843"/>
    </source>
</evidence>
<dbReference type="GO" id="GO:0031625">
    <property type="term" value="F:ubiquitin protein ligase binding"/>
    <property type="evidence" value="ECO:0007669"/>
    <property type="project" value="InterPro"/>
</dbReference>
<dbReference type="STRING" id="1081104.A0A167U875"/>
<dbReference type="Pfam" id="PF00888">
    <property type="entry name" value="Cullin"/>
    <property type="match status" value="1"/>
</dbReference>
<evidence type="ECO:0000256" key="4">
    <source>
        <dbReference type="ARBA" id="ARBA00022490"/>
    </source>
</evidence>
<dbReference type="Gene3D" id="1.20.1310.10">
    <property type="entry name" value="Cullin Repeats"/>
    <property type="match status" value="4"/>
</dbReference>
<evidence type="ECO:0000256" key="7">
    <source>
        <dbReference type="ARBA" id="ARBA00022786"/>
    </source>
</evidence>
<dbReference type="FunFam" id="1.10.10.10:FF:000014">
    <property type="entry name" value="Cullin 1"/>
    <property type="match status" value="1"/>
</dbReference>
<dbReference type="SUPFAM" id="SSF46785">
    <property type="entry name" value="Winged helix' DNA-binding domain"/>
    <property type="match status" value="1"/>
</dbReference>
<dbReference type="RefSeq" id="XP_018703581.1">
    <property type="nucleotide sequence ID" value="XM_018849010.1"/>
</dbReference>
<dbReference type="Gene3D" id="3.30.230.130">
    <property type="entry name" value="Cullin, Chain C, Domain 2"/>
    <property type="match status" value="1"/>
</dbReference>
<dbReference type="PROSITE" id="PS01256">
    <property type="entry name" value="CULLIN_1"/>
    <property type="match status" value="1"/>
</dbReference>
<feature type="domain" description="Cullin family profile" evidence="13">
    <location>
        <begin position="412"/>
        <end position="644"/>
    </location>
</feature>
<name>A0A167U875_CORFA</name>
<keyword evidence="8" id="KW-0832">Ubl conjugation</keyword>
<evidence type="ECO:0000313" key="15">
    <source>
        <dbReference type="Proteomes" id="UP000076744"/>
    </source>
</evidence>
<dbReference type="GO" id="GO:0019005">
    <property type="term" value="C:SCF ubiquitin ligase complex"/>
    <property type="evidence" value="ECO:0007669"/>
    <property type="project" value="UniProtKB-ARBA"/>
</dbReference>
<evidence type="ECO:0000256" key="1">
    <source>
        <dbReference type="ARBA" id="ARBA00004496"/>
    </source>
</evidence>
<keyword evidence="7" id="KW-0833">Ubl conjugation pathway</keyword>
<dbReference type="FunFam" id="1.20.1310.10:FF:000026">
    <property type="entry name" value="Cullin 1"/>
    <property type="match status" value="1"/>
</dbReference>
<keyword evidence="4" id="KW-0963">Cytoplasm</keyword>
<comment type="similarity">
    <text evidence="3 11 12">Belongs to the cullin family.</text>
</comment>
<comment type="subcellular location">
    <subcellularLocation>
        <location evidence="1">Cytoplasm</location>
    </subcellularLocation>
</comment>
<dbReference type="EMBL" id="AZHB01000013">
    <property type="protein sequence ID" value="OAA61326.1"/>
    <property type="molecule type" value="Genomic_DNA"/>
</dbReference>
<dbReference type="FunFam" id="1.20.1310.10:FF:000029">
    <property type="entry name" value="Cullin homolog 1"/>
    <property type="match status" value="1"/>
</dbReference>
<accession>A0A167U875</accession>
<dbReference type="SUPFAM" id="SSF75632">
    <property type="entry name" value="Cullin homology domain"/>
    <property type="match status" value="1"/>
</dbReference>
<dbReference type="AlphaFoldDB" id="A0A167U875"/>
<evidence type="ECO:0000256" key="2">
    <source>
        <dbReference type="ARBA" id="ARBA00004906"/>
    </source>
</evidence>
<gene>
    <name evidence="14" type="ORF">ISF_05405</name>
</gene>
<evidence type="ECO:0000256" key="11">
    <source>
        <dbReference type="PROSITE-ProRule" id="PRU00330"/>
    </source>
</evidence>
<protein>
    <recommendedName>
        <fullName evidence="10">Cullin-1</fullName>
    </recommendedName>
</protein>
<evidence type="ECO:0000313" key="14">
    <source>
        <dbReference type="EMBL" id="OAA61326.1"/>
    </source>
</evidence>
<comment type="caution">
    <text evidence="14">The sequence shown here is derived from an EMBL/GenBank/DDBJ whole genome shotgun (WGS) entry which is preliminary data.</text>
</comment>
<dbReference type="InterPro" id="IPR016157">
    <property type="entry name" value="Cullin_CS"/>
</dbReference>
<dbReference type="FunFam" id="1.20.1310.10:FF:000011">
    <property type="entry name" value="Cullin 1"/>
    <property type="match status" value="1"/>
</dbReference>